<reference evidence="3" key="1">
    <citation type="submission" date="2016-11" db="UniProtKB">
        <authorList>
            <consortium name="WormBaseParasite"/>
        </authorList>
    </citation>
    <scope>IDENTIFICATION</scope>
</reference>
<dbReference type="AlphaFoldDB" id="A0A1I7XNK9"/>
<sequence>MRFLELNNLCHRHLRASNVIVQHETVHMYSIKITDYMIPYHFLDKANIWAFGCVMFEIMHGLAPYTFQKKRPESYYDLQKMLGRGETMVIIKENDQSTFMDNILLRCLNHDPKARPTFDHLYNFFRELLFDFTLGAESAIKKYFSEVSDTIEHKYEGRIKKITDN</sequence>
<dbReference type="GO" id="GO:0007165">
    <property type="term" value="P:signal transduction"/>
    <property type="evidence" value="ECO:0007669"/>
    <property type="project" value="TreeGrafter"/>
</dbReference>
<protein>
    <submittedName>
        <fullName evidence="3">Protein kinase domain-containing protein</fullName>
    </submittedName>
</protein>
<keyword evidence="2" id="KW-1185">Reference proteome</keyword>
<dbReference type="InterPro" id="IPR011009">
    <property type="entry name" value="Kinase-like_dom_sf"/>
</dbReference>
<feature type="domain" description="Protein kinase" evidence="1">
    <location>
        <begin position="1"/>
        <end position="125"/>
    </location>
</feature>
<dbReference type="InterPro" id="IPR000719">
    <property type="entry name" value="Prot_kinase_dom"/>
</dbReference>
<dbReference type="Proteomes" id="UP000095283">
    <property type="component" value="Unplaced"/>
</dbReference>
<dbReference type="InterPro" id="IPR001245">
    <property type="entry name" value="Ser-Thr/Tyr_kinase_cat_dom"/>
</dbReference>
<evidence type="ECO:0000259" key="1">
    <source>
        <dbReference type="PROSITE" id="PS50011"/>
    </source>
</evidence>
<dbReference type="GO" id="GO:0004672">
    <property type="term" value="F:protein kinase activity"/>
    <property type="evidence" value="ECO:0007669"/>
    <property type="project" value="InterPro"/>
</dbReference>
<dbReference type="GO" id="GO:0005524">
    <property type="term" value="F:ATP binding"/>
    <property type="evidence" value="ECO:0007669"/>
    <property type="project" value="InterPro"/>
</dbReference>
<dbReference type="Gene3D" id="1.10.510.10">
    <property type="entry name" value="Transferase(Phosphotransferase) domain 1"/>
    <property type="match status" value="1"/>
</dbReference>
<dbReference type="Pfam" id="PF07714">
    <property type="entry name" value="PK_Tyr_Ser-Thr"/>
    <property type="match status" value="1"/>
</dbReference>
<organism evidence="2 3">
    <name type="scientific">Heterorhabditis bacteriophora</name>
    <name type="common">Entomopathogenic nematode worm</name>
    <dbReference type="NCBI Taxonomy" id="37862"/>
    <lineage>
        <taxon>Eukaryota</taxon>
        <taxon>Metazoa</taxon>
        <taxon>Ecdysozoa</taxon>
        <taxon>Nematoda</taxon>
        <taxon>Chromadorea</taxon>
        <taxon>Rhabditida</taxon>
        <taxon>Rhabditina</taxon>
        <taxon>Rhabditomorpha</taxon>
        <taxon>Strongyloidea</taxon>
        <taxon>Heterorhabditidae</taxon>
        <taxon>Heterorhabditis</taxon>
    </lineage>
</organism>
<dbReference type="PROSITE" id="PS50011">
    <property type="entry name" value="PROTEIN_KINASE_DOM"/>
    <property type="match status" value="1"/>
</dbReference>
<name>A0A1I7XNK9_HETBA</name>
<accession>A0A1I7XNK9</accession>
<proteinExistence type="predicted"/>
<dbReference type="PANTHER" id="PTHR48011">
    <property type="entry name" value="CCR4-NOT TRANSCRIPTIONAL COMPLEX SUBUNIT CAF120-RELATED"/>
    <property type="match status" value="1"/>
</dbReference>
<dbReference type="InterPro" id="IPR052751">
    <property type="entry name" value="Plant_MAPKKK"/>
</dbReference>
<dbReference type="SUPFAM" id="SSF56112">
    <property type="entry name" value="Protein kinase-like (PK-like)"/>
    <property type="match status" value="1"/>
</dbReference>
<dbReference type="PANTHER" id="PTHR48011:SF4">
    <property type="entry name" value="MITOGEN-ACTIVATED PROTEIN KINASE KINASE KINASE 19"/>
    <property type="match status" value="1"/>
</dbReference>
<evidence type="ECO:0000313" key="3">
    <source>
        <dbReference type="WBParaSite" id="Hba_19066"/>
    </source>
</evidence>
<evidence type="ECO:0000313" key="2">
    <source>
        <dbReference type="Proteomes" id="UP000095283"/>
    </source>
</evidence>
<dbReference type="WBParaSite" id="Hba_19066">
    <property type="protein sequence ID" value="Hba_19066"/>
    <property type="gene ID" value="Hba_19066"/>
</dbReference>